<evidence type="ECO:0000313" key="3">
    <source>
        <dbReference type="Proteomes" id="UP000824890"/>
    </source>
</evidence>
<evidence type="ECO:0000313" key="2">
    <source>
        <dbReference type="EMBL" id="KAH0885369.1"/>
    </source>
</evidence>
<dbReference type="Proteomes" id="UP000824890">
    <property type="component" value="Unassembled WGS sequence"/>
</dbReference>
<proteinExistence type="predicted"/>
<feature type="region of interest" description="Disordered" evidence="1">
    <location>
        <begin position="119"/>
        <end position="142"/>
    </location>
</feature>
<protein>
    <submittedName>
        <fullName evidence="2">Uncharacterized protein</fullName>
    </submittedName>
</protein>
<sequence length="166" mass="17204">VLLVNVCVDIVDVVGRVVDEDLVVSGCVDVVDVTGRVADGALGGGYESGNRGRGDTRGARLVNVCVDVVDVVTRVVDGDLMVVCVDVVDVVGRVVDEDFMVSGSNDVVDVTERVADGALGEGYESGKRDGGDSGSSDSNRGEVEKIVEEVAMADMKIMIEVVIEGG</sequence>
<comment type="caution">
    <text evidence="2">The sequence shown here is derived from an EMBL/GenBank/DDBJ whole genome shotgun (WGS) entry which is preliminary data.</text>
</comment>
<gene>
    <name evidence="2" type="ORF">HID58_061465</name>
</gene>
<reference evidence="2 3" key="1">
    <citation type="submission" date="2021-05" db="EMBL/GenBank/DDBJ databases">
        <title>Genome Assembly of Synthetic Allotetraploid Brassica napus Reveals Homoeologous Exchanges between Subgenomes.</title>
        <authorList>
            <person name="Davis J.T."/>
        </authorList>
    </citation>
    <scope>NUCLEOTIDE SEQUENCE [LARGE SCALE GENOMIC DNA]</scope>
    <source>
        <strain evidence="3">cv. Da-Ae</strain>
        <tissue evidence="2">Seedling</tissue>
    </source>
</reference>
<organism evidence="2 3">
    <name type="scientific">Brassica napus</name>
    <name type="common">Rape</name>
    <dbReference type="NCBI Taxonomy" id="3708"/>
    <lineage>
        <taxon>Eukaryota</taxon>
        <taxon>Viridiplantae</taxon>
        <taxon>Streptophyta</taxon>
        <taxon>Embryophyta</taxon>
        <taxon>Tracheophyta</taxon>
        <taxon>Spermatophyta</taxon>
        <taxon>Magnoliopsida</taxon>
        <taxon>eudicotyledons</taxon>
        <taxon>Gunneridae</taxon>
        <taxon>Pentapetalae</taxon>
        <taxon>rosids</taxon>
        <taxon>malvids</taxon>
        <taxon>Brassicales</taxon>
        <taxon>Brassicaceae</taxon>
        <taxon>Brassiceae</taxon>
        <taxon>Brassica</taxon>
    </lineage>
</organism>
<feature type="non-terminal residue" evidence="2">
    <location>
        <position position="1"/>
    </location>
</feature>
<accession>A0ABQ7ZYS0</accession>
<name>A0ABQ7ZYS0_BRANA</name>
<dbReference type="EMBL" id="JAGKQM010000014">
    <property type="protein sequence ID" value="KAH0885369.1"/>
    <property type="molecule type" value="Genomic_DNA"/>
</dbReference>
<evidence type="ECO:0000256" key="1">
    <source>
        <dbReference type="SAM" id="MobiDB-lite"/>
    </source>
</evidence>
<keyword evidence="3" id="KW-1185">Reference proteome</keyword>